<gene>
    <name evidence="4" type="ORF">K1I41_01305</name>
</gene>
<dbReference type="Proteomes" id="UP000825381">
    <property type="component" value="Chromosome"/>
</dbReference>
<evidence type="ECO:0000256" key="2">
    <source>
        <dbReference type="SAM" id="SignalP"/>
    </source>
</evidence>
<evidence type="ECO:0000256" key="1">
    <source>
        <dbReference type="ARBA" id="ARBA00022729"/>
    </source>
</evidence>
<dbReference type="Gene3D" id="3.40.190.10">
    <property type="entry name" value="Periplasmic binding protein-like II"/>
    <property type="match status" value="2"/>
</dbReference>
<dbReference type="InterPro" id="IPR024370">
    <property type="entry name" value="PBP_domain"/>
</dbReference>
<accession>A0ABX8V8S5</accession>
<evidence type="ECO:0000313" key="4">
    <source>
        <dbReference type="EMBL" id="QYJ68543.1"/>
    </source>
</evidence>
<dbReference type="Pfam" id="PF12849">
    <property type="entry name" value="PBP_like_2"/>
    <property type="match status" value="1"/>
</dbReference>
<dbReference type="InterPro" id="IPR050811">
    <property type="entry name" value="Phosphate_ABC_transporter"/>
</dbReference>
<dbReference type="PANTHER" id="PTHR30570:SF1">
    <property type="entry name" value="PHOSPHATE-BINDING PROTEIN PSTS"/>
    <property type="match status" value="1"/>
</dbReference>
<keyword evidence="1 2" id="KW-0732">Signal</keyword>
<reference evidence="4 5" key="1">
    <citation type="submission" date="2021-07" db="EMBL/GenBank/DDBJ databases">
        <title>Flavobacterium WSW3-B6 sp.nov, isolated from seaweed.</title>
        <authorList>
            <person name="Muhammad N."/>
            <person name="Ho H."/>
            <person name="Lee Y.-J."/>
            <person name="Nguyen T."/>
            <person name="Ho J."/>
            <person name="Kim S.-G."/>
        </authorList>
    </citation>
    <scope>NUCLEOTIDE SEQUENCE [LARGE SCALE GENOMIC DNA]</scope>
    <source>
        <strain evidence="4 5">WSW3-B6</strain>
    </source>
</reference>
<dbReference type="PANTHER" id="PTHR30570">
    <property type="entry name" value="PERIPLASMIC PHOSPHATE BINDING COMPONENT OF PHOSPHATE ABC TRANSPORTER"/>
    <property type="match status" value="1"/>
</dbReference>
<feature type="domain" description="PBP" evidence="3">
    <location>
        <begin position="34"/>
        <end position="278"/>
    </location>
</feature>
<protein>
    <submittedName>
        <fullName evidence="4">Substrate-binding domain-containing protein</fullName>
    </submittedName>
</protein>
<dbReference type="EMBL" id="CP080429">
    <property type="protein sequence ID" value="QYJ68543.1"/>
    <property type="molecule type" value="Genomic_DNA"/>
</dbReference>
<proteinExistence type="predicted"/>
<feature type="signal peptide" evidence="2">
    <location>
        <begin position="1"/>
        <end position="26"/>
    </location>
</feature>
<dbReference type="PROSITE" id="PS51257">
    <property type="entry name" value="PROKAR_LIPOPROTEIN"/>
    <property type="match status" value="1"/>
</dbReference>
<sequence>MKKIHILASIPFVFIGLFFACKNNNAENEPVKETSLTGTLTLYVDNTVQPITEDVVAVFESIYNNATITQVNKTETEVVNALLSDSIKVAVLTRKLTTEEEAHFKQKNISPKITHFATDAIALIVNKRTNDSIINLEEVLNVLQGKASDKIDKLVFDNQNSSTINYLLKKAGVTSVPTQNVYSLQNNEEVIKYIDKNAGAIGIIGVDWLVQSPPSLQKYVNNVKVLAVSNTDTITGNKKYYKPSQSNIATGDYPLTRSVYVLNYQGRDGLGTGFAIYVSAHEGQRIVLKSGLLPVEIPSRDIIVRNEL</sequence>
<evidence type="ECO:0000259" key="3">
    <source>
        <dbReference type="Pfam" id="PF12849"/>
    </source>
</evidence>
<organism evidence="4 5">
    <name type="scientific">Flavobacterium litorale</name>
    <dbReference type="NCBI Taxonomy" id="2856519"/>
    <lineage>
        <taxon>Bacteria</taxon>
        <taxon>Pseudomonadati</taxon>
        <taxon>Bacteroidota</taxon>
        <taxon>Flavobacteriia</taxon>
        <taxon>Flavobacteriales</taxon>
        <taxon>Flavobacteriaceae</taxon>
        <taxon>Flavobacterium</taxon>
    </lineage>
</organism>
<dbReference type="SUPFAM" id="SSF53850">
    <property type="entry name" value="Periplasmic binding protein-like II"/>
    <property type="match status" value="1"/>
</dbReference>
<dbReference type="RefSeq" id="WP_220640883.1">
    <property type="nucleotide sequence ID" value="NZ_CP080429.1"/>
</dbReference>
<name>A0ABX8V8S5_9FLAO</name>
<feature type="chain" id="PRO_5047035091" evidence="2">
    <location>
        <begin position="27"/>
        <end position="308"/>
    </location>
</feature>
<evidence type="ECO:0000313" key="5">
    <source>
        <dbReference type="Proteomes" id="UP000825381"/>
    </source>
</evidence>
<keyword evidence="5" id="KW-1185">Reference proteome</keyword>